<dbReference type="AlphaFoldDB" id="A0A1A5YRZ1"/>
<dbReference type="EMBL" id="LYPA01000028">
    <property type="protein sequence ID" value="OBR68180.1"/>
    <property type="molecule type" value="Genomic_DNA"/>
</dbReference>
<protein>
    <recommendedName>
        <fullName evidence="2">DUF4179 domain-containing protein</fullName>
    </recommendedName>
</protein>
<dbReference type="Gene3D" id="2.60.40.1630">
    <property type="entry name" value="bacillus anthracis domain"/>
    <property type="match status" value="1"/>
</dbReference>
<dbReference type="OrthoDB" id="2596463at2"/>
<accession>A0A1A5YRZ1</accession>
<name>A0A1A5YRZ1_9BACL</name>
<evidence type="ECO:0000259" key="2">
    <source>
        <dbReference type="Pfam" id="PF13786"/>
    </source>
</evidence>
<keyword evidence="1" id="KW-1133">Transmembrane helix</keyword>
<feature type="transmembrane region" description="Helical" evidence="1">
    <location>
        <begin position="52"/>
        <end position="75"/>
    </location>
</feature>
<dbReference type="InterPro" id="IPR025436">
    <property type="entry name" value="DUF4179"/>
</dbReference>
<dbReference type="Proteomes" id="UP000092024">
    <property type="component" value="Unassembled WGS sequence"/>
</dbReference>
<keyword evidence="1" id="KW-0472">Membrane</keyword>
<sequence length="378" mass="43170">MNTNELDDRFVRALSHDQNQMPPELKEEVEALLLRLPERNTIKPRKWTTMRIAAASLFLVLMLGGTAVLSSPALAEAVKQKWQSIFEQSGDPALIPEIKENEMDVLTEVADAGYTLRIHEAMYDGIRLSFSYSLSHAEGIPYDSWVEPKFVLDESLDQNYPGIVMADSSDARGEQKTGIVKYFFTRQAPDKFMLKVDLRSILIHDLSDREETIEGNWSFELPLAKSGEVSDSIVKIPNPIQHDDVMFKINRIKSAERSTAWTFRWEYPEELRPNAFDDYAPRYNIKYQIKVDGQPFEHFALSGAGSTGRLKINDKPIPGRFYNEHTLVTEELPPAFKKIEVTPVLHTRTKDKETGLWSEKVETLSVFSITADRLESEQ</sequence>
<keyword evidence="4" id="KW-1185">Reference proteome</keyword>
<gene>
    <name evidence="3" type="ORF">A7K91_10185</name>
</gene>
<comment type="caution">
    <text evidence="3">The sequence shown here is derived from an EMBL/GenBank/DDBJ whole genome shotgun (WGS) entry which is preliminary data.</text>
</comment>
<evidence type="ECO:0000256" key="1">
    <source>
        <dbReference type="SAM" id="Phobius"/>
    </source>
</evidence>
<evidence type="ECO:0000313" key="4">
    <source>
        <dbReference type="Proteomes" id="UP000092024"/>
    </source>
</evidence>
<keyword evidence="1" id="KW-0812">Transmembrane</keyword>
<dbReference type="Pfam" id="PF13786">
    <property type="entry name" value="DUF4179"/>
    <property type="match status" value="1"/>
</dbReference>
<reference evidence="3 4" key="1">
    <citation type="submission" date="2016-05" db="EMBL/GenBank/DDBJ databases">
        <title>Paenibacillus oryzae. sp. nov., isolated from the rice root.</title>
        <authorList>
            <person name="Zhang J."/>
            <person name="Zhang X."/>
        </authorList>
    </citation>
    <scope>NUCLEOTIDE SEQUENCE [LARGE SCALE GENOMIC DNA]</scope>
    <source>
        <strain evidence="3 4">1DrF-4</strain>
    </source>
</reference>
<feature type="domain" description="DUF4179" evidence="2">
    <location>
        <begin position="45"/>
        <end position="135"/>
    </location>
</feature>
<dbReference type="RefSeq" id="WP_068679506.1">
    <property type="nucleotide sequence ID" value="NZ_LYPA01000028.1"/>
</dbReference>
<organism evidence="3 4">
    <name type="scientific">Paenibacillus oryzae</name>
    <dbReference type="NCBI Taxonomy" id="1844972"/>
    <lineage>
        <taxon>Bacteria</taxon>
        <taxon>Bacillati</taxon>
        <taxon>Bacillota</taxon>
        <taxon>Bacilli</taxon>
        <taxon>Bacillales</taxon>
        <taxon>Paenibacillaceae</taxon>
        <taxon>Paenibacillus</taxon>
    </lineage>
</organism>
<dbReference type="STRING" id="1844972.A7K91_10185"/>
<evidence type="ECO:0000313" key="3">
    <source>
        <dbReference type="EMBL" id="OBR68180.1"/>
    </source>
</evidence>
<proteinExistence type="predicted"/>